<dbReference type="PANTHER" id="PTHR23028">
    <property type="entry name" value="ACETYLTRANSFERASE"/>
    <property type="match status" value="1"/>
</dbReference>
<organism evidence="10 11">
    <name type="scientific">Limosilactobacillus secaliphilus</name>
    <dbReference type="NCBI Taxonomy" id="396268"/>
    <lineage>
        <taxon>Bacteria</taxon>
        <taxon>Bacillati</taxon>
        <taxon>Bacillota</taxon>
        <taxon>Bacilli</taxon>
        <taxon>Lactobacillales</taxon>
        <taxon>Lactobacillaceae</taxon>
        <taxon>Limosilactobacillus</taxon>
    </lineage>
</organism>
<dbReference type="GO" id="GO:0005886">
    <property type="term" value="C:plasma membrane"/>
    <property type="evidence" value="ECO:0007669"/>
    <property type="project" value="UniProtKB-SubCell"/>
</dbReference>
<dbReference type="InterPro" id="IPR002656">
    <property type="entry name" value="Acyl_transf_3_dom"/>
</dbReference>
<dbReference type="PATRIC" id="fig|396268.3.peg.1270"/>
<keyword evidence="6 8" id="KW-0472">Membrane</keyword>
<proteinExistence type="predicted"/>
<evidence type="ECO:0000256" key="3">
    <source>
        <dbReference type="ARBA" id="ARBA00022679"/>
    </source>
</evidence>
<evidence type="ECO:0000256" key="2">
    <source>
        <dbReference type="ARBA" id="ARBA00022475"/>
    </source>
</evidence>
<feature type="transmembrane region" description="Helical" evidence="8">
    <location>
        <begin position="384"/>
        <end position="401"/>
    </location>
</feature>
<keyword evidence="7 10" id="KW-0012">Acyltransferase</keyword>
<accession>A0A0R2I2S1</accession>
<dbReference type="InterPro" id="IPR050879">
    <property type="entry name" value="Acyltransferase_3"/>
</dbReference>
<gene>
    <name evidence="10" type="ORF">IV45_GL001253</name>
</gene>
<dbReference type="AlphaFoldDB" id="A0A0R2I2S1"/>
<dbReference type="STRING" id="396268.IV45_GL001253"/>
<dbReference type="Proteomes" id="UP000050934">
    <property type="component" value="Unassembled WGS sequence"/>
</dbReference>
<feature type="transmembrane region" description="Helical" evidence="8">
    <location>
        <begin position="85"/>
        <end position="104"/>
    </location>
</feature>
<name>A0A0R2I2S1_9LACO</name>
<evidence type="ECO:0000256" key="4">
    <source>
        <dbReference type="ARBA" id="ARBA00022692"/>
    </source>
</evidence>
<dbReference type="InterPro" id="IPR036514">
    <property type="entry name" value="SGNH_hydro_sf"/>
</dbReference>
<evidence type="ECO:0000256" key="6">
    <source>
        <dbReference type="ARBA" id="ARBA00023136"/>
    </source>
</evidence>
<evidence type="ECO:0000256" key="5">
    <source>
        <dbReference type="ARBA" id="ARBA00022989"/>
    </source>
</evidence>
<dbReference type="CDD" id="cd01840">
    <property type="entry name" value="SGNH_hydrolase_yrhL_like"/>
    <property type="match status" value="1"/>
</dbReference>
<comment type="caution">
    <text evidence="10">The sequence shown here is derived from an EMBL/GenBank/DDBJ whole genome shotgun (WGS) entry which is preliminary data.</text>
</comment>
<evidence type="ECO:0000259" key="9">
    <source>
        <dbReference type="Pfam" id="PF01757"/>
    </source>
</evidence>
<keyword evidence="2" id="KW-1003">Cell membrane</keyword>
<feature type="transmembrane region" description="Helical" evidence="8">
    <location>
        <begin position="239"/>
        <end position="259"/>
    </location>
</feature>
<evidence type="ECO:0000256" key="8">
    <source>
        <dbReference type="SAM" id="Phobius"/>
    </source>
</evidence>
<keyword evidence="3 10" id="KW-0808">Transferase</keyword>
<dbReference type="Gene3D" id="3.40.50.1110">
    <property type="entry name" value="SGNH hydrolase"/>
    <property type="match status" value="1"/>
</dbReference>
<evidence type="ECO:0000313" key="11">
    <source>
        <dbReference type="Proteomes" id="UP000050934"/>
    </source>
</evidence>
<dbReference type="SUPFAM" id="SSF52266">
    <property type="entry name" value="SGNH hydrolase"/>
    <property type="match status" value="1"/>
</dbReference>
<feature type="transmembrane region" description="Helical" evidence="8">
    <location>
        <begin position="175"/>
        <end position="195"/>
    </location>
</feature>
<feature type="domain" description="Acyltransferase 3" evidence="9">
    <location>
        <begin position="18"/>
        <end position="344"/>
    </location>
</feature>
<keyword evidence="4 8" id="KW-0812">Transmembrane</keyword>
<feature type="transmembrane region" description="Helical" evidence="8">
    <location>
        <begin position="271"/>
        <end position="290"/>
    </location>
</feature>
<reference evidence="10 11" key="1">
    <citation type="journal article" date="2015" name="Genome Announc.">
        <title>Expanding the biotechnology potential of lactobacilli through comparative genomics of 213 strains and associated genera.</title>
        <authorList>
            <person name="Sun Z."/>
            <person name="Harris H.M."/>
            <person name="McCann A."/>
            <person name="Guo C."/>
            <person name="Argimon S."/>
            <person name="Zhang W."/>
            <person name="Yang X."/>
            <person name="Jeffery I.B."/>
            <person name="Cooney J.C."/>
            <person name="Kagawa T.F."/>
            <person name="Liu W."/>
            <person name="Song Y."/>
            <person name="Salvetti E."/>
            <person name="Wrobel A."/>
            <person name="Rasinkangas P."/>
            <person name="Parkhill J."/>
            <person name="Rea M.C."/>
            <person name="O'Sullivan O."/>
            <person name="Ritari J."/>
            <person name="Douillard F.P."/>
            <person name="Paul Ross R."/>
            <person name="Yang R."/>
            <person name="Briner A.E."/>
            <person name="Felis G.E."/>
            <person name="de Vos W.M."/>
            <person name="Barrangou R."/>
            <person name="Klaenhammer T.R."/>
            <person name="Caufield P.W."/>
            <person name="Cui Y."/>
            <person name="Zhang H."/>
            <person name="O'Toole P.W."/>
        </authorList>
    </citation>
    <scope>NUCLEOTIDE SEQUENCE [LARGE SCALE GENOMIC DNA]</scope>
    <source>
        <strain evidence="10 11">DSM 17896</strain>
    </source>
</reference>
<protein>
    <submittedName>
        <fullName evidence="10">Acyltransferase 3</fullName>
    </submittedName>
</protein>
<comment type="subcellular location">
    <subcellularLocation>
        <location evidence="1">Cell membrane</location>
        <topology evidence="1">Multi-pass membrane protein</topology>
    </subcellularLocation>
</comment>
<feature type="transmembrane region" description="Helical" evidence="8">
    <location>
        <begin position="147"/>
        <end position="169"/>
    </location>
</feature>
<evidence type="ECO:0000256" key="7">
    <source>
        <dbReference type="ARBA" id="ARBA00023315"/>
    </source>
</evidence>
<dbReference type="GO" id="GO:0016747">
    <property type="term" value="F:acyltransferase activity, transferring groups other than amino-acyl groups"/>
    <property type="evidence" value="ECO:0007669"/>
    <property type="project" value="InterPro"/>
</dbReference>
<feature type="transmembrane region" description="Helical" evidence="8">
    <location>
        <begin position="207"/>
        <end position="227"/>
    </location>
</feature>
<feature type="transmembrane region" description="Helical" evidence="8">
    <location>
        <begin position="21"/>
        <end position="37"/>
    </location>
</feature>
<dbReference type="PANTHER" id="PTHR23028:SF53">
    <property type="entry name" value="ACYL_TRANSF_3 DOMAIN-CONTAINING PROTEIN"/>
    <property type="match status" value="1"/>
</dbReference>
<evidence type="ECO:0000313" key="10">
    <source>
        <dbReference type="EMBL" id="KRN59507.1"/>
    </source>
</evidence>
<dbReference type="RefSeq" id="WP_057739673.1">
    <property type="nucleotide sequence ID" value="NZ_JQBW01000004.1"/>
</dbReference>
<sequence>MRPAFEEEQLRPRHHYVTGIDGLRTIAVIGVIIYHLLPNVMVGGFLGVPLFLIVSGYFITGQLLKAWEHNTVDIKALYERRFTRLYPVLVTMLVFTTAYITLFARQLLHQIRAVILTNLLWVYNWWEIGPGQSYFDRFGGESPFTHLWTLGVEAQFYLLWPLILLLLLHFCGRRISQWLVLILAILSAVEMAKLFDPQNLNRVYYGTDTRAFSLLLGSWLAFVWPQGRLNPNTNPSVRASLNGVGVAALLITIFSFFHLNGQSPQTYHGWMFFYSVIGMVLVATIVHPGSDMNTWLTNPVFTWVGKRSYGIYVYQLPVMIFYEKVVQVGSHPWLNGLVELALILGVSELSYRFIEKPLHNYSWRDLPITIVEWFDIRHRGWKQWLAIVPASLVFLTALAGFTTPDRAPQKTAVQSRIEHNHSTVTAHNKMLAEGKVPKVSTNSKSLKKKFDLTSSQVARARKLHVTAIGDSVMVDASKNLQELVPNAYVDAKVGRQGSEALPVIKDLKAKGHLSKIVVLNLGTNGPMTNSTVNDIIEEIGSGHQIYWITPHVPSKSWEATVTHQIKRAAKKHSNVHVVDWHDQSENHSEWFADDNVHMNEKGNAQFTRLIVKTILAKE</sequence>
<dbReference type="Pfam" id="PF01757">
    <property type="entry name" value="Acyl_transf_3"/>
    <property type="match status" value="1"/>
</dbReference>
<dbReference type="GO" id="GO:0009103">
    <property type="term" value="P:lipopolysaccharide biosynthetic process"/>
    <property type="evidence" value="ECO:0007669"/>
    <property type="project" value="TreeGrafter"/>
</dbReference>
<keyword evidence="11" id="KW-1185">Reference proteome</keyword>
<feature type="transmembrane region" description="Helical" evidence="8">
    <location>
        <begin position="43"/>
        <end position="64"/>
    </location>
</feature>
<keyword evidence="5 8" id="KW-1133">Transmembrane helix</keyword>
<dbReference type="EMBL" id="JQBW01000004">
    <property type="protein sequence ID" value="KRN59507.1"/>
    <property type="molecule type" value="Genomic_DNA"/>
</dbReference>
<evidence type="ECO:0000256" key="1">
    <source>
        <dbReference type="ARBA" id="ARBA00004651"/>
    </source>
</evidence>
<dbReference type="OrthoDB" id="9796461at2"/>